<dbReference type="CDD" id="cd15482">
    <property type="entry name" value="Sialidase_non-viral"/>
    <property type="match status" value="1"/>
</dbReference>
<dbReference type="RefSeq" id="WP_117322501.1">
    <property type="nucleotide sequence ID" value="NZ_QVTD01000005.1"/>
</dbReference>
<dbReference type="EMBL" id="QVTD01000005">
    <property type="protein sequence ID" value="RFU63865.1"/>
    <property type="molecule type" value="Genomic_DNA"/>
</dbReference>
<dbReference type="OrthoDB" id="41724at2"/>
<dbReference type="InterPro" id="IPR011040">
    <property type="entry name" value="Sialidase"/>
</dbReference>
<comment type="caution">
    <text evidence="2">The sequence shown here is derived from an EMBL/GenBank/DDBJ whole genome shotgun (WGS) entry which is preliminary data.</text>
</comment>
<dbReference type="PANTHER" id="PTHR43752:SF2">
    <property type="entry name" value="BNR_ASP-BOX REPEAT FAMILY PROTEIN"/>
    <property type="match status" value="1"/>
</dbReference>
<evidence type="ECO:0000313" key="3">
    <source>
        <dbReference type="Proteomes" id="UP000262939"/>
    </source>
</evidence>
<dbReference type="Pfam" id="PF13088">
    <property type="entry name" value="BNR_2"/>
    <property type="match status" value="1"/>
</dbReference>
<keyword evidence="3" id="KW-1185">Reference proteome</keyword>
<proteinExistence type="predicted"/>
<dbReference type="SUPFAM" id="SSF50939">
    <property type="entry name" value="Sialidases"/>
    <property type="match status" value="1"/>
</dbReference>
<organism evidence="2 3">
    <name type="scientific">Peribacillus glennii</name>
    <dbReference type="NCBI Taxonomy" id="2303991"/>
    <lineage>
        <taxon>Bacteria</taxon>
        <taxon>Bacillati</taxon>
        <taxon>Bacillota</taxon>
        <taxon>Bacilli</taxon>
        <taxon>Bacillales</taxon>
        <taxon>Bacillaceae</taxon>
        <taxon>Peribacillus</taxon>
    </lineage>
</organism>
<accession>A0A372LCX4</accession>
<dbReference type="Gene3D" id="2.120.10.10">
    <property type="match status" value="1"/>
</dbReference>
<sequence>MPKIKQIKKEIVMKQKQDYFNNCHASTITKLPNGELLVAYFAGTREGTGDTAIWLSRKVNGKWLEPERKIYREGIPHWNPVLHLNENKIHLYYKVGDTVHTWKTMYTVSEDFGHSWTESQELVQGDILPRGPVKNKVIVLSNGWWIAPGSIEDDREWDAFVDISKDKGHSWLKKDVPIDHKMEKEHTDRIWEGLKEEALWECDLEKVFQWDGVIQPTLWESEPGRVHMLLRSTRGKIYRSDSKDYGATWCPAYPTQLPNNNSGIDVVKFNNGDLALVYNPVSGNWTERSPISISLSLDNGASWTEPHHLELEKGEFSYPAIISVDDELHVTYTWNRKNIIYHYIKISEI</sequence>
<dbReference type="InterPro" id="IPR036278">
    <property type="entry name" value="Sialidase_sf"/>
</dbReference>
<evidence type="ECO:0000313" key="2">
    <source>
        <dbReference type="EMBL" id="RFU63865.1"/>
    </source>
</evidence>
<reference evidence="2 3" key="1">
    <citation type="submission" date="2018-08" db="EMBL/GenBank/DDBJ databases">
        <title>Bacillus chawlae sp. nov., Bacillus glennii sp. nov., and Bacillus saganii sp. nov. Isolated from the Vehicle Assembly Building at Kennedy Space Center where the Viking Spacecraft were Assembled.</title>
        <authorList>
            <person name="Seuylemezian A."/>
            <person name="Vaishampayan P."/>
        </authorList>
    </citation>
    <scope>NUCLEOTIDE SEQUENCE [LARGE SCALE GENOMIC DNA]</scope>
    <source>
        <strain evidence="2 3">V44-8</strain>
    </source>
</reference>
<dbReference type="AlphaFoldDB" id="A0A372LCX4"/>
<feature type="domain" description="Sialidase" evidence="1">
    <location>
        <begin position="34"/>
        <end position="330"/>
    </location>
</feature>
<evidence type="ECO:0000259" key="1">
    <source>
        <dbReference type="Pfam" id="PF13088"/>
    </source>
</evidence>
<protein>
    <recommendedName>
        <fullName evidence="1">Sialidase domain-containing protein</fullName>
    </recommendedName>
</protein>
<dbReference type="PANTHER" id="PTHR43752">
    <property type="entry name" value="BNR/ASP-BOX REPEAT FAMILY PROTEIN"/>
    <property type="match status" value="1"/>
</dbReference>
<name>A0A372LCX4_9BACI</name>
<gene>
    <name evidence="2" type="ORF">D0466_10425</name>
</gene>
<dbReference type="Proteomes" id="UP000262939">
    <property type="component" value="Unassembled WGS sequence"/>
</dbReference>